<keyword evidence="7" id="KW-1185">Reference proteome</keyword>
<dbReference type="Gene3D" id="3.40.1090.10">
    <property type="entry name" value="Cytosolic phospholipase A2 catalytic domain"/>
    <property type="match status" value="1"/>
</dbReference>
<feature type="domain" description="PNPLA" evidence="5">
    <location>
        <begin position="4"/>
        <end position="198"/>
    </location>
</feature>
<evidence type="ECO:0000256" key="1">
    <source>
        <dbReference type="ARBA" id="ARBA00022801"/>
    </source>
</evidence>
<dbReference type="InterPro" id="IPR002641">
    <property type="entry name" value="PNPLA_dom"/>
</dbReference>
<sequence length="387" mass="44462">MYGLVLEGGGAKGAYQIGSYFALRELGFEFEAVVGTSIGALNGALIAMGEPEKCAKMWKTLSFENFPTKETGEESIDNFDELKNFPIKEPVDIMELLKQKATGFIKQRQISSEPLKQLVEEYIDEDKIRNSNMNYGLVTLNVSDKIGEELYLKDVPYGKLKNYIVASAYFPLFQLEPIDGKYYLDGGLYDNIPYTMIQRLNLTPVIVRTNPNDLIDKFPENAIVIAPKEKYTSAMDFNPVKSEEIMRIGYFDTYKKINGLFGDKYYIEKFDEDEAFKAIEDLFFEKIEVVDLSGFKNNSKYRVLFEEIIPTVASELGLISKFTYVDFLVAFLEREANDIKLDYLKIYSLEELVEDIKNHNIRLDEKTIKGKKLNELVRKILDKNENK</sequence>
<keyword evidence="3 4" id="KW-0443">Lipid metabolism</keyword>
<evidence type="ECO:0000256" key="4">
    <source>
        <dbReference type="PROSITE-ProRule" id="PRU01161"/>
    </source>
</evidence>
<evidence type="ECO:0000313" key="7">
    <source>
        <dbReference type="Proteomes" id="UP001519306"/>
    </source>
</evidence>
<reference evidence="6 7" key="1">
    <citation type="submission" date="2021-03" db="EMBL/GenBank/DDBJ databases">
        <title>Genomic Encyclopedia of Type Strains, Phase IV (KMG-IV): sequencing the most valuable type-strain genomes for metagenomic binning, comparative biology and taxonomic classification.</title>
        <authorList>
            <person name="Goeker M."/>
        </authorList>
    </citation>
    <scope>NUCLEOTIDE SEQUENCE [LARGE SCALE GENOMIC DNA]</scope>
    <source>
        <strain evidence="6 7">DSM 27563</strain>
    </source>
</reference>
<protein>
    <submittedName>
        <fullName evidence="6">NTE family protein</fullName>
    </submittedName>
</protein>
<proteinExistence type="predicted"/>
<keyword evidence="2 4" id="KW-0442">Lipid degradation</keyword>
<accession>A0ABS4KDZ1</accession>
<evidence type="ECO:0000256" key="3">
    <source>
        <dbReference type="ARBA" id="ARBA00023098"/>
    </source>
</evidence>
<gene>
    <name evidence="6" type="ORF">J2Z71_001163</name>
</gene>
<organism evidence="6 7">
    <name type="scientific">Peptoniphilus stercorisuis</name>
    <dbReference type="NCBI Taxonomy" id="1436965"/>
    <lineage>
        <taxon>Bacteria</taxon>
        <taxon>Bacillati</taxon>
        <taxon>Bacillota</taxon>
        <taxon>Tissierellia</taxon>
        <taxon>Tissierellales</taxon>
        <taxon>Peptoniphilaceae</taxon>
        <taxon>Peptoniphilus</taxon>
    </lineage>
</organism>
<dbReference type="PANTHER" id="PTHR14226">
    <property type="entry name" value="NEUROPATHY TARGET ESTERASE/SWISS CHEESE D.MELANOGASTER"/>
    <property type="match status" value="1"/>
</dbReference>
<dbReference type="InterPro" id="IPR050301">
    <property type="entry name" value="NTE"/>
</dbReference>
<dbReference type="EMBL" id="JAGGLJ010000010">
    <property type="protein sequence ID" value="MBP2025620.1"/>
    <property type="molecule type" value="Genomic_DNA"/>
</dbReference>
<feature type="active site" description="Proton acceptor" evidence="4">
    <location>
        <position position="185"/>
    </location>
</feature>
<feature type="short sequence motif" description="DGA/G" evidence="4">
    <location>
        <begin position="185"/>
        <end position="187"/>
    </location>
</feature>
<keyword evidence="1 4" id="KW-0378">Hydrolase</keyword>
<dbReference type="SUPFAM" id="SSF52151">
    <property type="entry name" value="FabD/lysophospholipase-like"/>
    <property type="match status" value="1"/>
</dbReference>
<evidence type="ECO:0000313" key="6">
    <source>
        <dbReference type="EMBL" id="MBP2025620.1"/>
    </source>
</evidence>
<dbReference type="InterPro" id="IPR016035">
    <property type="entry name" value="Acyl_Trfase/lysoPLipase"/>
</dbReference>
<evidence type="ECO:0000259" key="5">
    <source>
        <dbReference type="PROSITE" id="PS51635"/>
    </source>
</evidence>
<feature type="short sequence motif" description="GXGXXG" evidence="4">
    <location>
        <begin position="8"/>
        <end position="13"/>
    </location>
</feature>
<name>A0ABS4KDZ1_9FIRM</name>
<dbReference type="PANTHER" id="PTHR14226:SF57">
    <property type="entry name" value="BLR7027 PROTEIN"/>
    <property type="match status" value="1"/>
</dbReference>
<dbReference type="PROSITE" id="PS51635">
    <property type="entry name" value="PNPLA"/>
    <property type="match status" value="1"/>
</dbReference>
<feature type="short sequence motif" description="GXSXG" evidence="4">
    <location>
        <begin position="35"/>
        <end position="39"/>
    </location>
</feature>
<comment type="caution">
    <text evidence="6">The sequence shown here is derived from an EMBL/GenBank/DDBJ whole genome shotgun (WGS) entry which is preliminary data.</text>
</comment>
<dbReference type="Pfam" id="PF01734">
    <property type="entry name" value="Patatin"/>
    <property type="match status" value="1"/>
</dbReference>
<dbReference type="Proteomes" id="UP001519306">
    <property type="component" value="Unassembled WGS sequence"/>
</dbReference>
<evidence type="ECO:0000256" key="2">
    <source>
        <dbReference type="ARBA" id="ARBA00022963"/>
    </source>
</evidence>
<dbReference type="CDD" id="cd07209">
    <property type="entry name" value="Pat_hypo_Ecoli_Z1214_like"/>
    <property type="match status" value="1"/>
</dbReference>
<dbReference type="RefSeq" id="WP_210060909.1">
    <property type="nucleotide sequence ID" value="NZ_JAGGLJ010000010.1"/>
</dbReference>
<feature type="active site" description="Nucleophile" evidence="4">
    <location>
        <position position="37"/>
    </location>
</feature>